<evidence type="ECO:0000313" key="1">
    <source>
        <dbReference type="EMBL" id="SVC07452.1"/>
    </source>
</evidence>
<dbReference type="InterPro" id="IPR013815">
    <property type="entry name" value="ATP_grasp_subdomain_1"/>
</dbReference>
<dbReference type="AlphaFoldDB" id="A0A382J7T0"/>
<reference evidence="1" key="1">
    <citation type="submission" date="2018-05" db="EMBL/GenBank/DDBJ databases">
        <authorList>
            <person name="Lanie J.A."/>
            <person name="Ng W.-L."/>
            <person name="Kazmierczak K.M."/>
            <person name="Andrzejewski T.M."/>
            <person name="Davidsen T.M."/>
            <person name="Wayne K.J."/>
            <person name="Tettelin H."/>
            <person name="Glass J.I."/>
            <person name="Rusch D."/>
            <person name="Podicherti R."/>
            <person name="Tsui H.-C.T."/>
            <person name="Winkler M.E."/>
        </authorList>
    </citation>
    <scope>NUCLEOTIDE SEQUENCE</scope>
</reference>
<gene>
    <name evidence="1" type="ORF">METZ01_LOCUS260306</name>
</gene>
<proteinExistence type="predicted"/>
<name>A0A382J7T0_9ZZZZ</name>
<protein>
    <recommendedName>
        <fullName evidence="2">D-alanine--D-alanine ligase N-terminal domain-containing protein</fullName>
    </recommendedName>
</protein>
<dbReference type="Gene3D" id="3.30.1490.20">
    <property type="entry name" value="ATP-grasp fold, A domain"/>
    <property type="match status" value="1"/>
</dbReference>
<sequence length="113" mass="13054">MKLKFEVLKVNPKNFSEKIKLYDKDFLCFNALHGTYGEDGGIQKILEKNKLSYTHSDSKASKIGFDKNLTKLKIKNSKVVTLESIILKRNQIKINLLYEIYNKLNSFVLKPVS</sequence>
<dbReference type="EMBL" id="UINC01072071">
    <property type="protein sequence ID" value="SVC07452.1"/>
    <property type="molecule type" value="Genomic_DNA"/>
</dbReference>
<dbReference type="SUPFAM" id="SSF52440">
    <property type="entry name" value="PreATP-grasp domain"/>
    <property type="match status" value="1"/>
</dbReference>
<dbReference type="Gene3D" id="3.30.470.20">
    <property type="entry name" value="ATP-grasp fold, B domain"/>
    <property type="match status" value="1"/>
</dbReference>
<organism evidence="1">
    <name type="scientific">marine metagenome</name>
    <dbReference type="NCBI Taxonomy" id="408172"/>
    <lineage>
        <taxon>unclassified sequences</taxon>
        <taxon>metagenomes</taxon>
        <taxon>ecological metagenomes</taxon>
    </lineage>
</organism>
<accession>A0A382J7T0</accession>
<feature type="non-terminal residue" evidence="1">
    <location>
        <position position="113"/>
    </location>
</feature>
<evidence type="ECO:0008006" key="2">
    <source>
        <dbReference type="Google" id="ProtNLM"/>
    </source>
</evidence>
<dbReference type="InterPro" id="IPR016185">
    <property type="entry name" value="PreATP-grasp_dom_sf"/>
</dbReference>
<dbReference type="GO" id="GO:0005524">
    <property type="term" value="F:ATP binding"/>
    <property type="evidence" value="ECO:0007669"/>
    <property type="project" value="InterPro"/>
</dbReference>
<dbReference type="Gene3D" id="3.40.50.20">
    <property type="match status" value="1"/>
</dbReference>